<dbReference type="GO" id="GO:0034599">
    <property type="term" value="P:cellular response to oxidative stress"/>
    <property type="evidence" value="ECO:0007669"/>
    <property type="project" value="TreeGrafter"/>
</dbReference>
<comment type="similarity">
    <text evidence="2">Belongs to the glutaredoxin family.</text>
</comment>
<accession>A0A7M7Q1I6</accession>
<evidence type="ECO:0000256" key="2">
    <source>
        <dbReference type="ARBA" id="ARBA00007787"/>
    </source>
</evidence>
<proteinExistence type="inferred from homology"/>
<keyword evidence="5" id="KW-1015">Disulfide bond</keyword>
<dbReference type="SUPFAM" id="SSF52833">
    <property type="entry name" value="Thioredoxin-like"/>
    <property type="match status" value="1"/>
</dbReference>
<dbReference type="FunFam" id="3.40.30.10:FF:000026">
    <property type="entry name" value="Glutaredoxin 2"/>
    <property type="match status" value="1"/>
</dbReference>
<dbReference type="PANTHER" id="PTHR45694:SF5">
    <property type="entry name" value="GLUTAREDOXIN 2"/>
    <property type="match status" value="1"/>
</dbReference>
<dbReference type="InParanoid" id="A0A7M7Q1I6"/>
<evidence type="ECO:0000313" key="12">
    <source>
        <dbReference type="EnsemblMetazoa" id="XP_031779173"/>
    </source>
</evidence>
<dbReference type="RefSeq" id="XP_031779173.1">
    <property type="nucleotide sequence ID" value="XM_031923313.2"/>
</dbReference>
<dbReference type="FunCoup" id="A0A7M7Q1I6">
    <property type="interactions" value="675"/>
</dbReference>
<dbReference type="InterPro" id="IPR011899">
    <property type="entry name" value="Glutaredoxin_euk/vir"/>
</dbReference>
<dbReference type="CDD" id="cd03419">
    <property type="entry name" value="GRX_GRXh_1_2_like"/>
    <property type="match status" value="1"/>
</dbReference>
<comment type="function">
    <text evidence="1">Has a glutathione-disulfide oxidoreductase activity in the presence of NADPH and glutathione reductase. Reduces low molecular weight disulfides and proteins.</text>
</comment>
<evidence type="ECO:0000256" key="1">
    <source>
        <dbReference type="ARBA" id="ARBA00002549"/>
    </source>
</evidence>
<dbReference type="InterPro" id="IPR014025">
    <property type="entry name" value="Glutaredoxin_subgr"/>
</dbReference>
<evidence type="ECO:0000256" key="10">
    <source>
        <dbReference type="ARBA" id="ARBA00039819"/>
    </source>
</evidence>
<sequence length="151" mass="17139">MFEMLNFFIQKNLQFFSEIITNNIKVSIGDKSIEHAHEIGNFHESVSSTRVLKMPITREAVDQLIASDKVVIFSKTTCPYCKMAKEVFDKLKQSYTAIELDKRDDADEIQDILGEITGARTVPRVFLNKEFIGGGTDVKKLYESGELAKKL</sequence>
<protein>
    <recommendedName>
        <fullName evidence="10">Glutaredoxin-2, mitochondrial</fullName>
    </recommendedName>
</protein>
<dbReference type="Pfam" id="PF00462">
    <property type="entry name" value="Glutaredoxin"/>
    <property type="match status" value="1"/>
</dbReference>
<dbReference type="Gene3D" id="3.40.30.10">
    <property type="entry name" value="Glutaredoxin"/>
    <property type="match status" value="1"/>
</dbReference>
<dbReference type="EnsemblMetazoa" id="XM_031923313">
    <property type="protein sequence ID" value="XP_031779173"/>
    <property type="gene ID" value="LOC103316643"/>
</dbReference>
<dbReference type="GO" id="GO:0005737">
    <property type="term" value="C:cytoplasm"/>
    <property type="evidence" value="ECO:0007669"/>
    <property type="project" value="TreeGrafter"/>
</dbReference>
<name>A0A7M7Q1I6_NASVI</name>
<comment type="subunit">
    <text evidence="9">Monomer; active form. Homodimer; inactive form. The homodimer is probably linked by 1 2Fe-2S cluster.</text>
</comment>
<comment type="function">
    <text evidence="8">Glutathione-dependent oxidoreductase that facilitates the maintenance of mitochondrial redox homeostasis upon induction of apoptosis by oxidative stress. Involved in response to hydrogen peroxide and regulation of apoptosis caused by oxidative stress. Acts as a very efficient catalyst of monothiol reactions because of its high affinity for protein glutathione-mixed disulfides. Can receive electrons not only from glutathione (GSH), but also from thioredoxin reductase supporting both monothiol and dithiol reactions. Efficiently catalyzes both glutathionylation and deglutathionylation of mitochondrial complex I, which in turn regulates the superoxide production by the complex. Overexpression decreases the susceptibility to apoptosis and prevents loss of cardiolipin and cytochrome c release.</text>
</comment>
<dbReference type="InterPro" id="IPR011767">
    <property type="entry name" value="GLR_AS"/>
</dbReference>
<evidence type="ECO:0000256" key="7">
    <source>
        <dbReference type="ARBA" id="ARBA00023284"/>
    </source>
</evidence>
<dbReference type="PANTHER" id="PTHR45694">
    <property type="entry name" value="GLUTAREDOXIN 2"/>
    <property type="match status" value="1"/>
</dbReference>
<keyword evidence="13" id="KW-1185">Reference proteome</keyword>
<keyword evidence="4" id="KW-0249">Electron transport</keyword>
<dbReference type="SMR" id="A0A7M7Q1I6"/>
<dbReference type="Proteomes" id="UP000002358">
    <property type="component" value="Chromosome 2"/>
</dbReference>
<dbReference type="InterPro" id="IPR036249">
    <property type="entry name" value="Thioredoxin-like_sf"/>
</dbReference>
<evidence type="ECO:0000259" key="11">
    <source>
        <dbReference type="Pfam" id="PF00462"/>
    </source>
</evidence>
<dbReference type="InterPro" id="IPR002109">
    <property type="entry name" value="Glutaredoxin"/>
</dbReference>
<evidence type="ECO:0000313" key="13">
    <source>
        <dbReference type="Proteomes" id="UP000002358"/>
    </source>
</evidence>
<dbReference type="AlphaFoldDB" id="A0A7M7Q1I6"/>
<keyword evidence="6" id="KW-0318">Glutathionylation</keyword>
<reference evidence="12" key="1">
    <citation type="submission" date="2021-01" db="UniProtKB">
        <authorList>
            <consortium name="EnsemblMetazoa"/>
        </authorList>
    </citation>
    <scope>IDENTIFICATION</scope>
</reference>
<dbReference type="NCBIfam" id="TIGR02180">
    <property type="entry name" value="GRX_euk"/>
    <property type="match status" value="1"/>
</dbReference>
<evidence type="ECO:0000256" key="3">
    <source>
        <dbReference type="ARBA" id="ARBA00022448"/>
    </source>
</evidence>
<dbReference type="GeneID" id="103316643"/>
<dbReference type="GO" id="GO:0015038">
    <property type="term" value="F:glutathione disulfide oxidoreductase activity"/>
    <property type="evidence" value="ECO:0007669"/>
    <property type="project" value="TreeGrafter"/>
</dbReference>
<keyword evidence="7" id="KW-0676">Redox-active center</keyword>
<keyword evidence="3" id="KW-0813">Transport</keyword>
<evidence type="ECO:0000256" key="8">
    <source>
        <dbReference type="ARBA" id="ARBA00037470"/>
    </source>
</evidence>
<dbReference type="PRINTS" id="PR00160">
    <property type="entry name" value="GLUTAREDOXIN"/>
</dbReference>
<evidence type="ECO:0000256" key="5">
    <source>
        <dbReference type="ARBA" id="ARBA00023157"/>
    </source>
</evidence>
<evidence type="ECO:0000256" key="9">
    <source>
        <dbReference type="ARBA" id="ARBA00038558"/>
    </source>
</evidence>
<organism evidence="12 13">
    <name type="scientific">Nasonia vitripennis</name>
    <name type="common">Parasitic wasp</name>
    <dbReference type="NCBI Taxonomy" id="7425"/>
    <lineage>
        <taxon>Eukaryota</taxon>
        <taxon>Metazoa</taxon>
        <taxon>Ecdysozoa</taxon>
        <taxon>Arthropoda</taxon>
        <taxon>Hexapoda</taxon>
        <taxon>Insecta</taxon>
        <taxon>Pterygota</taxon>
        <taxon>Neoptera</taxon>
        <taxon>Endopterygota</taxon>
        <taxon>Hymenoptera</taxon>
        <taxon>Apocrita</taxon>
        <taxon>Proctotrupomorpha</taxon>
        <taxon>Chalcidoidea</taxon>
        <taxon>Pteromalidae</taxon>
        <taxon>Pteromalinae</taxon>
        <taxon>Nasonia</taxon>
    </lineage>
</organism>
<dbReference type="PROSITE" id="PS51354">
    <property type="entry name" value="GLUTAREDOXIN_2"/>
    <property type="match status" value="1"/>
</dbReference>
<evidence type="ECO:0000256" key="6">
    <source>
        <dbReference type="ARBA" id="ARBA00023206"/>
    </source>
</evidence>
<evidence type="ECO:0000256" key="4">
    <source>
        <dbReference type="ARBA" id="ARBA00022982"/>
    </source>
</evidence>
<feature type="domain" description="Glutaredoxin" evidence="11">
    <location>
        <begin position="70"/>
        <end position="132"/>
    </location>
</feature>
<dbReference type="PROSITE" id="PS00195">
    <property type="entry name" value="GLUTAREDOXIN_1"/>
    <property type="match status" value="1"/>
</dbReference>